<feature type="domain" description="Phosphatidate phosphatase APP1 catalytic" evidence="1">
    <location>
        <begin position="139"/>
        <end position="289"/>
    </location>
</feature>
<evidence type="ECO:0000313" key="2">
    <source>
        <dbReference type="EMBL" id="SFQ50102.1"/>
    </source>
</evidence>
<dbReference type="EMBL" id="FOXV01000007">
    <property type="protein sequence ID" value="SFQ50102.1"/>
    <property type="molecule type" value="Genomic_DNA"/>
</dbReference>
<dbReference type="Proteomes" id="UP000243106">
    <property type="component" value="Unassembled WGS sequence"/>
</dbReference>
<dbReference type="GO" id="GO:0008195">
    <property type="term" value="F:phosphatidate phosphatase activity"/>
    <property type="evidence" value="ECO:0007669"/>
    <property type="project" value="InterPro"/>
</dbReference>
<dbReference type="InterPro" id="IPR036412">
    <property type="entry name" value="HAD-like_sf"/>
</dbReference>
<dbReference type="PANTHER" id="PTHR28208:SF3">
    <property type="entry name" value="PHOSPHATIDATE PHOSPHATASE APP1"/>
    <property type="match status" value="1"/>
</dbReference>
<dbReference type="STRING" id="93684.SAMN05421853_107124"/>
<dbReference type="InterPro" id="IPR019236">
    <property type="entry name" value="APP1_cat"/>
</dbReference>
<proteinExistence type="predicted"/>
<name>A0A1I5Z0Y9_9RHOB</name>
<organism evidence="2 3">
    <name type="scientific">Roseivivax halotolerans</name>
    <dbReference type="NCBI Taxonomy" id="93684"/>
    <lineage>
        <taxon>Bacteria</taxon>
        <taxon>Pseudomonadati</taxon>
        <taxon>Pseudomonadota</taxon>
        <taxon>Alphaproteobacteria</taxon>
        <taxon>Rhodobacterales</taxon>
        <taxon>Roseobacteraceae</taxon>
        <taxon>Roseivivax</taxon>
    </lineage>
</organism>
<evidence type="ECO:0000259" key="1">
    <source>
        <dbReference type="Pfam" id="PF09949"/>
    </source>
</evidence>
<sequence length="325" mass="35946">MAKAALARVLYPVERWLDRLRPKRRTDNLVIDPYLGYATASEIILRGRVLTALRRTNPSPEGSWWTNLRQMLSLFLTREVADICVTAGGTEARTDEEGYFDLHLPREDAAAGWVSVPVTVEDGESRELEALVPPHDPPFAVISDIDDTVLQTGAYSLLRNLWTSLTGNALTRHIFPDAVALVRGFEAAGAPVFFVSSSPWNLHFFLRRIFERHHMPKAPMFLRDLGLSRTQFISGTHGDHKGGSIDVLLAALPETPFVLVGDTGQHDPQVYLDAAKRHPGRITRVILREPGKGAGAKDKAAMKALEAIDVRVESARDFSKISPVG</sequence>
<accession>A0A1I5Z0Y9</accession>
<reference evidence="3" key="1">
    <citation type="submission" date="2016-10" db="EMBL/GenBank/DDBJ databases">
        <authorList>
            <person name="Varghese N."/>
            <person name="Submissions S."/>
        </authorList>
    </citation>
    <scope>NUCLEOTIDE SEQUENCE [LARGE SCALE GENOMIC DNA]</scope>
    <source>
        <strain evidence="3">JCM 10271</strain>
    </source>
</reference>
<dbReference type="Pfam" id="PF09949">
    <property type="entry name" value="APP1_cat"/>
    <property type="match status" value="1"/>
</dbReference>
<gene>
    <name evidence="2" type="ORF">SAMN05421853_107124</name>
</gene>
<dbReference type="SUPFAM" id="SSF56784">
    <property type="entry name" value="HAD-like"/>
    <property type="match status" value="1"/>
</dbReference>
<dbReference type="AlphaFoldDB" id="A0A1I5Z0Y9"/>
<dbReference type="PANTHER" id="PTHR28208">
    <property type="entry name" value="PHOSPHATIDATE PHOSPHATASE APP1"/>
    <property type="match status" value="1"/>
</dbReference>
<protein>
    <submittedName>
        <fullName evidence="2">Phosphatidate phosphatase APP1</fullName>
    </submittedName>
</protein>
<dbReference type="InterPro" id="IPR052935">
    <property type="entry name" value="Mg2+_PAP"/>
</dbReference>
<keyword evidence="3" id="KW-1185">Reference proteome</keyword>
<dbReference type="RefSeq" id="WP_093012106.1">
    <property type="nucleotide sequence ID" value="NZ_FOXV01000007.1"/>
</dbReference>
<evidence type="ECO:0000313" key="3">
    <source>
        <dbReference type="Proteomes" id="UP000243106"/>
    </source>
</evidence>